<feature type="transmembrane region" description="Helical" evidence="5">
    <location>
        <begin position="174"/>
        <end position="191"/>
    </location>
</feature>
<dbReference type="GeneID" id="39468084"/>
<keyword evidence="7" id="KW-1185">Reference proteome</keyword>
<dbReference type="RefSeq" id="WP_122174083.1">
    <property type="nucleotide sequence ID" value="NZ_LR025745.1"/>
</dbReference>
<evidence type="ECO:0000313" key="7">
    <source>
        <dbReference type="Proteomes" id="UP000268684"/>
    </source>
</evidence>
<feature type="transmembrane region" description="Helical" evidence="5">
    <location>
        <begin position="236"/>
        <end position="258"/>
    </location>
</feature>
<organism evidence="6 7">
    <name type="scientific">Burkholderia stabilis</name>
    <dbReference type="NCBI Taxonomy" id="95485"/>
    <lineage>
        <taxon>Bacteria</taxon>
        <taxon>Pseudomonadati</taxon>
        <taxon>Pseudomonadota</taxon>
        <taxon>Betaproteobacteria</taxon>
        <taxon>Burkholderiales</taxon>
        <taxon>Burkholderiaceae</taxon>
        <taxon>Burkholderia</taxon>
        <taxon>Burkholderia cepacia complex</taxon>
    </lineage>
</organism>
<evidence type="ECO:0000313" key="6">
    <source>
        <dbReference type="EMBL" id="VBB17456.1"/>
    </source>
</evidence>
<name>A0AAJ5NMA2_9BURK</name>
<dbReference type="InterPro" id="IPR007688">
    <property type="entry name" value="Conjugal_tfr_TrbL/VirB6"/>
</dbReference>
<keyword evidence="6" id="KW-0614">Plasmid</keyword>
<dbReference type="Proteomes" id="UP000268684">
    <property type="component" value="Plasmid IV"/>
</dbReference>
<evidence type="ECO:0000256" key="1">
    <source>
        <dbReference type="ARBA" id="ARBA00004141"/>
    </source>
</evidence>
<evidence type="ECO:0000256" key="3">
    <source>
        <dbReference type="ARBA" id="ARBA00022989"/>
    </source>
</evidence>
<keyword evidence="2 5" id="KW-0812">Transmembrane</keyword>
<gene>
    <name evidence="6" type="ORF">BSTAB16_7674</name>
</gene>
<accession>A0AAJ5NMA2</accession>
<dbReference type="EMBL" id="LR025745">
    <property type="protein sequence ID" value="VBB17456.1"/>
    <property type="molecule type" value="Genomic_DNA"/>
</dbReference>
<evidence type="ECO:0000256" key="2">
    <source>
        <dbReference type="ARBA" id="ARBA00022692"/>
    </source>
</evidence>
<feature type="transmembrane region" description="Helical" evidence="5">
    <location>
        <begin position="139"/>
        <end position="167"/>
    </location>
</feature>
<evidence type="ECO:0000256" key="4">
    <source>
        <dbReference type="ARBA" id="ARBA00023136"/>
    </source>
</evidence>
<proteinExistence type="predicted"/>
<keyword evidence="3 5" id="KW-1133">Transmembrane helix</keyword>
<protein>
    <submittedName>
        <fullName evidence="6">Plasmid conjugation protein TrbL</fullName>
    </submittedName>
</protein>
<dbReference type="GO" id="GO:0016020">
    <property type="term" value="C:membrane"/>
    <property type="evidence" value="ECO:0007669"/>
    <property type="project" value="UniProtKB-SubCell"/>
</dbReference>
<reference evidence="6 7" key="1">
    <citation type="submission" date="2017-11" db="EMBL/GenBank/DDBJ databases">
        <authorList>
            <person name="Seth-Smith MB H."/>
        </authorList>
    </citation>
    <scope>NUCLEOTIDE SEQUENCE [LARGE SCALE GENOMIC DNA]</scope>
    <source>
        <strain evidence="6">E</strain>
        <plasmid evidence="7">iv</plasmid>
    </source>
</reference>
<dbReference type="GO" id="GO:0030255">
    <property type="term" value="P:protein secretion by the type IV secretion system"/>
    <property type="evidence" value="ECO:0007669"/>
    <property type="project" value="InterPro"/>
</dbReference>
<dbReference type="AlphaFoldDB" id="A0AAJ5NMA2"/>
<feature type="transmembrane region" description="Helical" evidence="5">
    <location>
        <begin position="63"/>
        <end position="83"/>
    </location>
</feature>
<evidence type="ECO:0000256" key="5">
    <source>
        <dbReference type="SAM" id="Phobius"/>
    </source>
</evidence>
<feature type="transmembrane region" description="Helical" evidence="5">
    <location>
        <begin position="203"/>
        <end position="224"/>
    </location>
</feature>
<sequence>MAIDVFTTMEQGFDESILQTINSGSSQIISMISPLVSAGFGIYVLLVMVSYMRGQEEMPIVDFLLKACGWLVVLVCGMNIQYYSQYVVPFFNGFGDDIAKAITHGNSGMSALDNLLNLYVTAIQNGFKQMNPGIFEVGVWIELISLSFALLFVGTIFLGIACAFIILAKFALGLLLALGPMFIACALFPPTRRFFDAWVGQCVNYGILVALFAAAGAVEVNYATSHLPKSFTASDYMLTWVTIAKIWASGIVFIIVSLNLPSLASQLAGGVGISSMVGNLSGAARGVAAAAKKLGGLGGGGRSGGSIGAAKA</sequence>
<dbReference type="Pfam" id="PF04610">
    <property type="entry name" value="TrbL"/>
    <property type="match status" value="1"/>
</dbReference>
<feature type="transmembrane region" description="Helical" evidence="5">
    <location>
        <begin position="28"/>
        <end position="51"/>
    </location>
</feature>
<comment type="subcellular location">
    <subcellularLocation>
        <location evidence="1">Membrane</location>
        <topology evidence="1">Multi-pass membrane protein</topology>
    </subcellularLocation>
</comment>
<geneLocation type="plasmid" evidence="7">
    <name>iv</name>
</geneLocation>
<keyword evidence="4 5" id="KW-0472">Membrane</keyword>